<organism evidence="1">
    <name type="scientific">Rhizophora mucronata</name>
    <name type="common">Asiatic mangrove</name>
    <dbReference type="NCBI Taxonomy" id="61149"/>
    <lineage>
        <taxon>Eukaryota</taxon>
        <taxon>Viridiplantae</taxon>
        <taxon>Streptophyta</taxon>
        <taxon>Embryophyta</taxon>
        <taxon>Tracheophyta</taxon>
        <taxon>Spermatophyta</taxon>
        <taxon>Magnoliopsida</taxon>
        <taxon>eudicotyledons</taxon>
        <taxon>Gunneridae</taxon>
        <taxon>Pentapetalae</taxon>
        <taxon>rosids</taxon>
        <taxon>fabids</taxon>
        <taxon>Malpighiales</taxon>
        <taxon>Rhizophoraceae</taxon>
        <taxon>Rhizophora</taxon>
    </lineage>
</organism>
<reference evidence="1" key="1">
    <citation type="submission" date="2018-02" db="EMBL/GenBank/DDBJ databases">
        <title>Rhizophora mucronata_Transcriptome.</title>
        <authorList>
            <person name="Meera S.P."/>
            <person name="Sreeshan A."/>
            <person name="Augustine A."/>
        </authorList>
    </citation>
    <scope>NUCLEOTIDE SEQUENCE</scope>
    <source>
        <tissue evidence="1">Leaf</tissue>
    </source>
</reference>
<name>A0A2P2N3S3_RHIMU</name>
<sequence>MTNFPYGSIGSLFKGKTKFYVETNIMSNYQENSTTIRSDVMAELLTLK</sequence>
<dbReference type="EMBL" id="GGEC01056646">
    <property type="protein sequence ID" value="MBX37130.1"/>
    <property type="molecule type" value="Transcribed_RNA"/>
</dbReference>
<dbReference type="AlphaFoldDB" id="A0A2P2N3S3"/>
<protein>
    <submittedName>
        <fullName evidence="1">Uncharacterized protein</fullName>
    </submittedName>
</protein>
<proteinExistence type="predicted"/>
<evidence type="ECO:0000313" key="1">
    <source>
        <dbReference type="EMBL" id="MBX37130.1"/>
    </source>
</evidence>
<accession>A0A2P2N3S3</accession>